<accession>A0A173WLL3</accession>
<evidence type="ECO:0000313" key="1">
    <source>
        <dbReference type="EMBL" id="CUN40449.1"/>
    </source>
</evidence>
<evidence type="ECO:0000313" key="2">
    <source>
        <dbReference type="Proteomes" id="UP000095439"/>
    </source>
</evidence>
<gene>
    <name evidence="1" type="ORF">ERS852423_00345</name>
</gene>
<protein>
    <submittedName>
        <fullName evidence="1">Uncharacterized protein</fullName>
    </submittedName>
</protein>
<proteinExistence type="predicted"/>
<organism evidence="1 2">
    <name type="scientific">Dorea longicatena</name>
    <dbReference type="NCBI Taxonomy" id="88431"/>
    <lineage>
        <taxon>Bacteria</taxon>
        <taxon>Bacillati</taxon>
        <taxon>Bacillota</taxon>
        <taxon>Clostridia</taxon>
        <taxon>Lachnospirales</taxon>
        <taxon>Lachnospiraceae</taxon>
        <taxon>Dorea</taxon>
    </lineage>
</organism>
<name>A0A173WLL3_9FIRM</name>
<dbReference type="AlphaFoldDB" id="A0A173WLL3"/>
<sequence length="123" mass="13891">MKMAMKDGQILIREADNVQFTIIKSWGKMKWSRQTQTLSGPADIELLNRLAGLVNLPPSIEAERKKLNEVMAAVDRERMNPKPEPLIPPPVKVSPFTHQVRGYNMALMTFGLVDPPKPKEAEK</sequence>
<reference evidence="1 2" key="1">
    <citation type="submission" date="2015-09" db="EMBL/GenBank/DDBJ databases">
        <authorList>
            <consortium name="Pathogen Informatics"/>
        </authorList>
    </citation>
    <scope>NUCLEOTIDE SEQUENCE [LARGE SCALE GENOMIC DNA]</scope>
    <source>
        <strain evidence="1 2">2789STDY5608866</strain>
    </source>
</reference>
<dbReference type="EMBL" id="CYYY01000001">
    <property type="protein sequence ID" value="CUN40449.1"/>
    <property type="molecule type" value="Genomic_DNA"/>
</dbReference>
<dbReference type="Proteomes" id="UP000095439">
    <property type="component" value="Unassembled WGS sequence"/>
</dbReference>